<dbReference type="VEuPathDB" id="VectorBase:HLOH_065047"/>
<comment type="caution">
    <text evidence="1">The sequence shown here is derived from an EMBL/GenBank/DDBJ whole genome shotgun (WGS) entry which is preliminary data.</text>
</comment>
<evidence type="ECO:0000313" key="1">
    <source>
        <dbReference type="EMBL" id="KAH9376179.1"/>
    </source>
</evidence>
<reference evidence="1 2" key="1">
    <citation type="journal article" date="2020" name="Cell">
        <title>Large-Scale Comparative Analyses of Tick Genomes Elucidate Their Genetic Diversity and Vector Capacities.</title>
        <authorList>
            <consortium name="Tick Genome and Microbiome Consortium (TIGMIC)"/>
            <person name="Jia N."/>
            <person name="Wang J."/>
            <person name="Shi W."/>
            <person name="Du L."/>
            <person name="Sun Y."/>
            <person name="Zhan W."/>
            <person name="Jiang J.F."/>
            <person name="Wang Q."/>
            <person name="Zhang B."/>
            <person name="Ji P."/>
            <person name="Bell-Sakyi L."/>
            <person name="Cui X.M."/>
            <person name="Yuan T.T."/>
            <person name="Jiang B.G."/>
            <person name="Yang W.F."/>
            <person name="Lam T.T."/>
            <person name="Chang Q.C."/>
            <person name="Ding S.J."/>
            <person name="Wang X.J."/>
            <person name="Zhu J.G."/>
            <person name="Ruan X.D."/>
            <person name="Zhao L."/>
            <person name="Wei J.T."/>
            <person name="Ye R.Z."/>
            <person name="Que T.C."/>
            <person name="Du C.H."/>
            <person name="Zhou Y.H."/>
            <person name="Cheng J.X."/>
            <person name="Dai P.F."/>
            <person name="Guo W.B."/>
            <person name="Han X.H."/>
            <person name="Huang E.J."/>
            <person name="Li L.F."/>
            <person name="Wei W."/>
            <person name="Gao Y.C."/>
            <person name="Liu J.Z."/>
            <person name="Shao H.Z."/>
            <person name="Wang X."/>
            <person name="Wang C.C."/>
            <person name="Yang T.C."/>
            <person name="Huo Q.B."/>
            <person name="Li W."/>
            <person name="Chen H.Y."/>
            <person name="Chen S.E."/>
            <person name="Zhou L.G."/>
            <person name="Ni X.B."/>
            <person name="Tian J.H."/>
            <person name="Sheng Y."/>
            <person name="Liu T."/>
            <person name="Pan Y.S."/>
            <person name="Xia L.Y."/>
            <person name="Li J."/>
            <person name="Zhao F."/>
            <person name="Cao W.C."/>
        </authorList>
    </citation>
    <scope>NUCLEOTIDE SEQUENCE [LARGE SCALE GENOMIC DNA]</scope>
    <source>
        <strain evidence="1">HaeL-2018</strain>
    </source>
</reference>
<organism evidence="1 2">
    <name type="scientific">Haemaphysalis longicornis</name>
    <name type="common">Bush tick</name>
    <dbReference type="NCBI Taxonomy" id="44386"/>
    <lineage>
        <taxon>Eukaryota</taxon>
        <taxon>Metazoa</taxon>
        <taxon>Ecdysozoa</taxon>
        <taxon>Arthropoda</taxon>
        <taxon>Chelicerata</taxon>
        <taxon>Arachnida</taxon>
        <taxon>Acari</taxon>
        <taxon>Parasitiformes</taxon>
        <taxon>Ixodida</taxon>
        <taxon>Ixodoidea</taxon>
        <taxon>Ixodidae</taxon>
        <taxon>Haemaphysalinae</taxon>
        <taxon>Haemaphysalis</taxon>
    </lineage>
</organism>
<dbReference type="OrthoDB" id="6509835at2759"/>
<proteinExistence type="predicted"/>
<sequence>MSLPGACFRDDSPERDCLFVGFRRKEYAQGTILGVGDFGAELSKVGRVKFGWPRLAASGHSKTVKRAVATTALLSALKKSCPHQMATSFERQASRLQNAGYPKSLLKPVCETLLQRIKAKEKRRPPQPTEEDRRRLAVLPYVHGFSHAMKKVGKKHGIKVVFSAPNKAYGMCRQVNRCVQQEQKEGLVFGFHVWVLVLTGAHKLQVFIEPT</sequence>
<keyword evidence="2" id="KW-1185">Reference proteome</keyword>
<dbReference type="EMBL" id="JABSTR010000007">
    <property type="protein sequence ID" value="KAH9376179.1"/>
    <property type="molecule type" value="Genomic_DNA"/>
</dbReference>
<name>A0A9J6GLI4_HAELO</name>
<evidence type="ECO:0000313" key="2">
    <source>
        <dbReference type="Proteomes" id="UP000821853"/>
    </source>
</evidence>
<gene>
    <name evidence="1" type="ORF">HPB48_017171</name>
</gene>
<dbReference type="AlphaFoldDB" id="A0A9J6GLI4"/>
<accession>A0A9J6GLI4</accession>
<protein>
    <submittedName>
        <fullName evidence="1">Uncharacterized protein</fullName>
    </submittedName>
</protein>
<dbReference type="Proteomes" id="UP000821853">
    <property type="component" value="Chromosome 5"/>
</dbReference>